<proteinExistence type="predicted"/>
<dbReference type="PANTHER" id="PTHR24189">
    <property type="entry name" value="MYOTROPHIN"/>
    <property type="match status" value="1"/>
</dbReference>
<evidence type="ECO:0000256" key="1">
    <source>
        <dbReference type="ARBA" id="ARBA00022737"/>
    </source>
</evidence>
<dbReference type="SUPFAM" id="SSF48403">
    <property type="entry name" value="Ankyrin repeat"/>
    <property type="match status" value="1"/>
</dbReference>
<dbReference type="InterPro" id="IPR002110">
    <property type="entry name" value="Ankyrin_rpt"/>
</dbReference>
<protein>
    <submittedName>
        <fullName evidence="3">Uncharacterized protein</fullName>
    </submittedName>
</protein>
<gene>
    <name evidence="3" type="ORF">CCMP2556_LOCUS40050</name>
</gene>
<sequence>MVVHWEYEGVWILRQAPDADPDYVSGEFGTKWLGELSRWWFEGAGRGLKRPVDLSTLTDRRAGPMKVVAKTGQLAGVDKAVVNLAVKVAKDDVRVRKAERSQKTQPFSIAQKDLWAKFDRAIVPGVGETQAAAKALSEGKALAWREEDYDSMPIPVLRRQETLSRAVRRRFASRSRGELGRERSAADASFERDNVVARALRVRFSGSGPLLRVRDPATPRTPVKPHNEWWKDDLIFRSGPASGTAASSTASATAIPALAKAEAEAAEAASPAHGQFDIVDTFSERAEESSPPRHALPERMEAELPAPKEVEAAEVPKALTATGEELVKAIEAEDWCSAEKILTERPEDCDVNARTSDWNYCLLRAAAEEGASETCRKLLEHQADVNARDQNNMTALMGCIVGGDYHDIVRMLLEARADGAAVTDDGFTALKWATRLNRKESVELLRSVGMRGEASAFS</sequence>
<keyword evidence="4" id="KW-1185">Reference proteome</keyword>
<keyword evidence="1" id="KW-0677">Repeat</keyword>
<dbReference type="InterPro" id="IPR036770">
    <property type="entry name" value="Ankyrin_rpt-contain_sf"/>
</dbReference>
<dbReference type="InterPro" id="IPR050745">
    <property type="entry name" value="Multifunctional_regulatory"/>
</dbReference>
<organism evidence="3 4">
    <name type="scientific">Durusdinium trenchii</name>
    <dbReference type="NCBI Taxonomy" id="1381693"/>
    <lineage>
        <taxon>Eukaryota</taxon>
        <taxon>Sar</taxon>
        <taxon>Alveolata</taxon>
        <taxon>Dinophyceae</taxon>
        <taxon>Suessiales</taxon>
        <taxon>Symbiodiniaceae</taxon>
        <taxon>Durusdinium</taxon>
    </lineage>
</organism>
<keyword evidence="2" id="KW-0040">ANK repeat</keyword>
<evidence type="ECO:0000313" key="3">
    <source>
        <dbReference type="EMBL" id="CAK9081926.1"/>
    </source>
</evidence>
<accession>A0ABP0Q0Y1</accession>
<dbReference type="Pfam" id="PF12796">
    <property type="entry name" value="Ank_2"/>
    <property type="match status" value="1"/>
</dbReference>
<dbReference type="EMBL" id="CAXAMN010023895">
    <property type="protein sequence ID" value="CAK9081926.1"/>
    <property type="molecule type" value="Genomic_DNA"/>
</dbReference>
<evidence type="ECO:0000313" key="4">
    <source>
        <dbReference type="Proteomes" id="UP001642484"/>
    </source>
</evidence>
<comment type="caution">
    <text evidence="3">The sequence shown here is derived from an EMBL/GenBank/DDBJ whole genome shotgun (WGS) entry which is preliminary data.</text>
</comment>
<dbReference type="Gene3D" id="1.25.40.20">
    <property type="entry name" value="Ankyrin repeat-containing domain"/>
    <property type="match status" value="1"/>
</dbReference>
<reference evidence="3 4" key="1">
    <citation type="submission" date="2024-02" db="EMBL/GenBank/DDBJ databases">
        <authorList>
            <person name="Chen Y."/>
            <person name="Shah S."/>
            <person name="Dougan E. K."/>
            <person name="Thang M."/>
            <person name="Chan C."/>
        </authorList>
    </citation>
    <scope>NUCLEOTIDE SEQUENCE [LARGE SCALE GENOMIC DNA]</scope>
</reference>
<dbReference type="SMART" id="SM00248">
    <property type="entry name" value="ANK"/>
    <property type="match status" value="3"/>
</dbReference>
<dbReference type="Proteomes" id="UP001642484">
    <property type="component" value="Unassembled WGS sequence"/>
</dbReference>
<evidence type="ECO:0000256" key="2">
    <source>
        <dbReference type="ARBA" id="ARBA00023043"/>
    </source>
</evidence>
<name>A0ABP0Q0Y1_9DINO</name>